<dbReference type="EMBL" id="FR872582">
    <property type="protein sequence ID" value="CCB89401.1"/>
    <property type="molecule type" value="Genomic_DNA"/>
</dbReference>
<proteinExistence type="predicted"/>
<reference key="1">
    <citation type="journal article" date="2011" name="Mol. Biol. Evol.">
        <title>Unity in variety -- the pan-genome of the Chlamydiae.</title>
        <authorList>
            <person name="Collingro A."/>
            <person name="Tischler P."/>
            <person name="Weinmaier T."/>
            <person name="Penz T."/>
            <person name="Heinz E."/>
            <person name="Brunham R.C."/>
            <person name="Read T.D."/>
            <person name="Bavoil P.M."/>
            <person name="Sachse K."/>
            <person name="Kahane S."/>
            <person name="Friedman M.G."/>
            <person name="Rattei T."/>
            <person name="Myers G.S.A."/>
            <person name="Horn M."/>
        </authorList>
    </citation>
    <scope>NUCLEOTIDE SEQUENCE</scope>
    <source>
        <strain>Z</strain>
    </source>
</reference>
<evidence type="ECO:0000313" key="4">
    <source>
        <dbReference type="Proteomes" id="UP000000496"/>
    </source>
</evidence>
<dbReference type="RefSeq" id="WP_013943867.1">
    <property type="nucleotide sequence ID" value="NC_015713.1"/>
</dbReference>
<accession>F8L986</accession>
<keyword evidence="1" id="KW-0175">Coiled coil</keyword>
<keyword evidence="2" id="KW-0472">Membrane</keyword>
<sequence>MSEQCINRSLLLHRDNLNQFALWDNTFLNREVKNQEHLATFYDTLAKIAWFGFMVFSALFTMVFGQLNAYALLPALYALIHFYQPYMEFTYHAWKARAESEKERKLLYEGLTASYKKLAQLPETVLKDKATQLQSVKSPEKGELFIPLLTQYEYFSAAMNEKVQELSRLKLEILKDEAENKSETEQHEKRQNYFELEEHLCIQKVELAYLMHLLNHPFDKAKLSSFGTFETRELTQFCSWQALHRNCSASFFTPKNKESLSREDVQKMEILELYQKIYLT</sequence>
<evidence type="ECO:0000313" key="3">
    <source>
        <dbReference type="EMBL" id="CCB89401.1"/>
    </source>
</evidence>
<dbReference type="HOGENOM" id="CLU_993572_0_0_0"/>
<keyword evidence="2" id="KW-1133">Transmembrane helix</keyword>
<protein>
    <submittedName>
        <fullName evidence="3">Uncharacterized protein</fullName>
    </submittedName>
</protein>
<dbReference type="Proteomes" id="UP000000496">
    <property type="component" value="Chromosome gsn.131"/>
</dbReference>
<dbReference type="STRING" id="331113.SNE_A15240"/>
<dbReference type="AlphaFoldDB" id="F8L986"/>
<feature type="coiled-coil region" evidence="1">
    <location>
        <begin position="159"/>
        <end position="191"/>
    </location>
</feature>
<reference evidence="3 4" key="2">
    <citation type="journal article" date="2011" name="Mol. Biol. Evol.">
        <title>Unity in variety--the pan-genome of the Chlamydiae.</title>
        <authorList>
            <person name="Collingro A."/>
            <person name="Tischler P."/>
            <person name="Weinmaier T."/>
            <person name="Penz T."/>
            <person name="Heinz E."/>
            <person name="Brunham R.C."/>
            <person name="Read T.D."/>
            <person name="Bavoil P.M."/>
            <person name="Sachse K."/>
            <person name="Kahane S."/>
            <person name="Friedman M.G."/>
            <person name="Rattei T."/>
            <person name="Myers G.S."/>
            <person name="Horn M."/>
        </authorList>
    </citation>
    <scope>NUCLEOTIDE SEQUENCE [LARGE SCALE GENOMIC DNA]</scope>
    <source>
        <strain evidence="4">ATCC VR-1471 / Z</strain>
    </source>
</reference>
<feature type="transmembrane region" description="Helical" evidence="2">
    <location>
        <begin position="48"/>
        <end position="73"/>
    </location>
</feature>
<dbReference type="KEGG" id="sng:SNE_A15240"/>
<organism evidence="3 4">
    <name type="scientific">Simkania negevensis (strain ATCC VR-1471 / DSM 27360 / Z)</name>
    <dbReference type="NCBI Taxonomy" id="331113"/>
    <lineage>
        <taxon>Bacteria</taxon>
        <taxon>Pseudomonadati</taxon>
        <taxon>Chlamydiota</taxon>
        <taxon>Chlamydiia</taxon>
        <taxon>Parachlamydiales</taxon>
        <taxon>Simkaniaceae</taxon>
        <taxon>Simkania</taxon>
    </lineage>
</organism>
<keyword evidence="4" id="KW-1185">Reference proteome</keyword>
<keyword evidence="2" id="KW-0812">Transmembrane</keyword>
<gene>
    <name evidence="3" type="ordered locus">SNE_A15240</name>
</gene>
<name>F8L986_SIMNZ</name>
<evidence type="ECO:0000256" key="1">
    <source>
        <dbReference type="SAM" id="Coils"/>
    </source>
</evidence>
<evidence type="ECO:0000256" key="2">
    <source>
        <dbReference type="SAM" id="Phobius"/>
    </source>
</evidence>